<evidence type="ECO:0000313" key="1">
    <source>
        <dbReference type="EMBL" id="KAF2463553.1"/>
    </source>
</evidence>
<organism evidence="1 2">
    <name type="scientific">Lindgomyces ingoldianus</name>
    <dbReference type="NCBI Taxonomy" id="673940"/>
    <lineage>
        <taxon>Eukaryota</taxon>
        <taxon>Fungi</taxon>
        <taxon>Dikarya</taxon>
        <taxon>Ascomycota</taxon>
        <taxon>Pezizomycotina</taxon>
        <taxon>Dothideomycetes</taxon>
        <taxon>Pleosporomycetidae</taxon>
        <taxon>Pleosporales</taxon>
        <taxon>Lindgomycetaceae</taxon>
        <taxon>Lindgomyces</taxon>
    </lineage>
</organism>
<dbReference type="EMBL" id="MU003549">
    <property type="protein sequence ID" value="KAF2463553.1"/>
    <property type="molecule type" value="Genomic_DNA"/>
</dbReference>
<name>A0ACB6QAE4_9PLEO</name>
<comment type="caution">
    <text evidence="1">The sequence shown here is derived from an EMBL/GenBank/DDBJ whole genome shotgun (WGS) entry which is preliminary data.</text>
</comment>
<protein>
    <submittedName>
        <fullName evidence="1">Uncharacterized protein</fullName>
    </submittedName>
</protein>
<dbReference type="Proteomes" id="UP000799755">
    <property type="component" value="Unassembled WGS sequence"/>
</dbReference>
<keyword evidence="2" id="KW-1185">Reference proteome</keyword>
<accession>A0ACB6QAE4</accession>
<reference evidence="1" key="1">
    <citation type="journal article" date="2020" name="Stud. Mycol.">
        <title>101 Dothideomycetes genomes: a test case for predicting lifestyles and emergence of pathogens.</title>
        <authorList>
            <person name="Haridas S."/>
            <person name="Albert R."/>
            <person name="Binder M."/>
            <person name="Bloem J."/>
            <person name="Labutti K."/>
            <person name="Salamov A."/>
            <person name="Andreopoulos B."/>
            <person name="Baker S."/>
            <person name="Barry K."/>
            <person name="Bills G."/>
            <person name="Bluhm B."/>
            <person name="Cannon C."/>
            <person name="Castanera R."/>
            <person name="Culley D."/>
            <person name="Daum C."/>
            <person name="Ezra D."/>
            <person name="Gonzalez J."/>
            <person name="Henrissat B."/>
            <person name="Kuo A."/>
            <person name="Liang C."/>
            <person name="Lipzen A."/>
            <person name="Lutzoni F."/>
            <person name="Magnuson J."/>
            <person name="Mondo S."/>
            <person name="Nolan M."/>
            <person name="Ohm R."/>
            <person name="Pangilinan J."/>
            <person name="Park H.-J."/>
            <person name="Ramirez L."/>
            <person name="Alfaro M."/>
            <person name="Sun H."/>
            <person name="Tritt A."/>
            <person name="Yoshinaga Y."/>
            <person name="Zwiers L.-H."/>
            <person name="Turgeon B."/>
            <person name="Goodwin S."/>
            <person name="Spatafora J."/>
            <person name="Crous P."/>
            <person name="Grigoriev I."/>
        </authorList>
    </citation>
    <scope>NUCLEOTIDE SEQUENCE</scope>
    <source>
        <strain evidence="1">ATCC 200398</strain>
    </source>
</reference>
<evidence type="ECO:0000313" key="2">
    <source>
        <dbReference type="Proteomes" id="UP000799755"/>
    </source>
</evidence>
<sequence length="204" mass="22509">MQWRRSASEILKLCRRRISCLECAELKYEQFIQGLKLGLRSCQRSQLAILNVQERLSRPQQSLESSVTANNDPGYNEGVPIKHGQTSYSGVVLEDKPLLFSFVLGIVSLLNCRFGASLRPYPTKYYAIISPPLSHHYYNTHNAALQPPRPDAGATAGHYDNIAASCKGIATSICTILLGSAKKQAASTPTRCSLSKLLKVRNSK</sequence>
<proteinExistence type="predicted"/>
<gene>
    <name evidence="1" type="ORF">BDR25DRAFT_362721</name>
</gene>